<keyword evidence="2" id="KW-0808">Transferase</keyword>
<evidence type="ECO:0000313" key="2">
    <source>
        <dbReference type="EMBL" id="ROR31540.1"/>
    </source>
</evidence>
<comment type="caution">
    <text evidence="2">The sequence shown here is derived from an EMBL/GenBank/DDBJ whole genome shotgun (WGS) entry which is preliminary data.</text>
</comment>
<dbReference type="OrthoDB" id="9795206at2"/>
<dbReference type="Proteomes" id="UP000273083">
    <property type="component" value="Unassembled WGS sequence"/>
</dbReference>
<dbReference type="Gene3D" id="3.40.630.30">
    <property type="match status" value="1"/>
</dbReference>
<dbReference type="NCBIfam" id="TIGR03585">
    <property type="entry name" value="PseH"/>
    <property type="match status" value="1"/>
</dbReference>
<feature type="domain" description="N-acetyltransferase" evidence="1">
    <location>
        <begin position="3"/>
        <end position="159"/>
    </location>
</feature>
<dbReference type="AlphaFoldDB" id="A0A3N1XY78"/>
<name>A0A3N1XY78_9FIRM</name>
<dbReference type="GO" id="GO:0016747">
    <property type="term" value="F:acyltransferase activity, transferring groups other than amino-acyl groups"/>
    <property type="evidence" value="ECO:0007669"/>
    <property type="project" value="InterPro"/>
</dbReference>
<dbReference type="PROSITE" id="PS51186">
    <property type="entry name" value="GNAT"/>
    <property type="match status" value="1"/>
</dbReference>
<evidence type="ECO:0000313" key="3">
    <source>
        <dbReference type="Proteomes" id="UP000273083"/>
    </source>
</evidence>
<protein>
    <submittedName>
        <fullName evidence="2">UDP-4-amino-4, 6-dideoxy-N-acetyl-beta-L-altrosamine N-acetyltransferase</fullName>
    </submittedName>
</protein>
<gene>
    <name evidence="2" type="ORF">EDD66_101157</name>
</gene>
<dbReference type="RefSeq" id="WP_123607637.1">
    <property type="nucleotide sequence ID" value="NZ_RJVG01000001.1"/>
</dbReference>
<dbReference type="SUPFAM" id="SSF55729">
    <property type="entry name" value="Acyl-CoA N-acyltransferases (Nat)"/>
    <property type="match status" value="1"/>
</dbReference>
<dbReference type="InterPro" id="IPR020036">
    <property type="entry name" value="PseH"/>
</dbReference>
<keyword evidence="3" id="KW-1185">Reference proteome</keyword>
<dbReference type="InterPro" id="IPR016181">
    <property type="entry name" value="Acyl_CoA_acyltransferase"/>
</dbReference>
<sequence>MNVKLRRINEDDLERIIKWRMDTDITKWMNTDPTLTIKTQKEWLKNIQNSQTVEYWMIVVNNQPAGIINITDIDKIKKESSWGYYIGEKSLRSLQLAMYLEWNLYDYVFDVLKLKRLYNEVLSLNEGVIKLHQLCGSKVEKVIKNHVIKNNIEYDVTIMSIIDTVWKELRSSKKYDFIKFEMER</sequence>
<dbReference type="Pfam" id="PF13302">
    <property type="entry name" value="Acetyltransf_3"/>
    <property type="match status" value="1"/>
</dbReference>
<dbReference type="InterPro" id="IPR000182">
    <property type="entry name" value="GNAT_dom"/>
</dbReference>
<dbReference type="PANTHER" id="PTHR43415:SF3">
    <property type="entry name" value="GNAT-FAMILY ACETYLTRANSFERASE"/>
    <property type="match status" value="1"/>
</dbReference>
<reference evidence="2 3" key="1">
    <citation type="submission" date="2018-11" db="EMBL/GenBank/DDBJ databases">
        <title>Genomic Encyclopedia of Type Strains, Phase IV (KMG-IV): sequencing the most valuable type-strain genomes for metagenomic binning, comparative biology and taxonomic classification.</title>
        <authorList>
            <person name="Goeker M."/>
        </authorList>
    </citation>
    <scope>NUCLEOTIDE SEQUENCE [LARGE SCALE GENOMIC DNA]</scope>
    <source>
        <strain evidence="2 3">DSM 26537</strain>
    </source>
</reference>
<dbReference type="PANTHER" id="PTHR43415">
    <property type="entry name" value="SPERMIDINE N(1)-ACETYLTRANSFERASE"/>
    <property type="match status" value="1"/>
</dbReference>
<dbReference type="EMBL" id="RJVG01000001">
    <property type="protein sequence ID" value="ROR31540.1"/>
    <property type="molecule type" value="Genomic_DNA"/>
</dbReference>
<organism evidence="2 3">
    <name type="scientific">Mobilisporobacter senegalensis</name>
    <dbReference type="NCBI Taxonomy" id="1329262"/>
    <lineage>
        <taxon>Bacteria</taxon>
        <taxon>Bacillati</taxon>
        <taxon>Bacillota</taxon>
        <taxon>Clostridia</taxon>
        <taxon>Lachnospirales</taxon>
        <taxon>Lachnospiraceae</taxon>
        <taxon>Mobilisporobacter</taxon>
    </lineage>
</organism>
<accession>A0A3N1XY78</accession>
<proteinExistence type="predicted"/>
<evidence type="ECO:0000259" key="1">
    <source>
        <dbReference type="PROSITE" id="PS51186"/>
    </source>
</evidence>